<dbReference type="PRINTS" id="PR00722">
    <property type="entry name" value="CHYMOTRYPSIN"/>
</dbReference>
<dbReference type="PROSITE" id="PS00134">
    <property type="entry name" value="TRYPSIN_HIS"/>
    <property type="match status" value="1"/>
</dbReference>
<dbReference type="InterPro" id="IPR018114">
    <property type="entry name" value="TRYPSIN_HIS"/>
</dbReference>
<dbReference type="SMART" id="SM00020">
    <property type="entry name" value="Tryp_SPc"/>
    <property type="match status" value="1"/>
</dbReference>
<dbReference type="InterPro" id="IPR001254">
    <property type="entry name" value="Trypsin_dom"/>
</dbReference>
<name>A0A3S3PQ93_9ACAR</name>
<dbReference type="PANTHER" id="PTHR24258">
    <property type="entry name" value="SERINE PROTEASE-RELATED"/>
    <property type="match status" value="1"/>
</dbReference>
<comment type="caution">
    <text evidence="2">The sequence shown here is derived from an EMBL/GenBank/DDBJ whole genome shotgun (WGS) entry which is preliminary data.</text>
</comment>
<dbReference type="InterPro" id="IPR043504">
    <property type="entry name" value="Peptidase_S1_PA_chymotrypsin"/>
</dbReference>
<evidence type="ECO:0000313" key="3">
    <source>
        <dbReference type="Proteomes" id="UP000285301"/>
    </source>
</evidence>
<dbReference type="AlphaFoldDB" id="A0A3S3PQ93"/>
<reference evidence="2 3" key="1">
    <citation type="journal article" date="2018" name="Gigascience">
        <title>Genomes of trombidid mites reveal novel predicted allergens and laterally-transferred genes associated with secondary metabolism.</title>
        <authorList>
            <person name="Dong X."/>
            <person name="Chaisiri K."/>
            <person name="Xia D."/>
            <person name="Armstrong S.D."/>
            <person name="Fang Y."/>
            <person name="Donnelly M.J."/>
            <person name="Kadowaki T."/>
            <person name="McGarry J.W."/>
            <person name="Darby A.C."/>
            <person name="Makepeace B.L."/>
        </authorList>
    </citation>
    <scope>NUCLEOTIDE SEQUENCE [LARGE SCALE GENOMIC DNA]</scope>
    <source>
        <strain evidence="2">UoL-WK</strain>
    </source>
</reference>
<protein>
    <recommendedName>
        <fullName evidence="1">Peptidase S1 domain-containing protein</fullName>
    </recommendedName>
</protein>
<accession>A0A3S3PQ93</accession>
<dbReference type="Gene3D" id="2.40.10.10">
    <property type="entry name" value="Trypsin-like serine proteases"/>
    <property type="match status" value="1"/>
</dbReference>
<dbReference type="OrthoDB" id="6437225at2759"/>
<organism evidence="2 3">
    <name type="scientific">Dinothrombium tinctorium</name>
    <dbReference type="NCBI Taxonomy" id="1965070"/>
    <lineage>
        <taxon>Eukaryota</taxon>
        <taxon>Metazoa</taxon>
        <taxon>Ecdysozoa</taxon>
        <taxon>Arthropoda</taxon>
        <taxon>Chelicerata</taxon>
        <taxon>Arachnida</taxon>
        <taxon>Acari</taxon>
        <taxon>Acariformes</taxon>
        <taxon>Trombidiformes</taxon>
        <taxon>Prostigmata</taxon>
        <taxon>Anystina</taxon>
        <taxon>Parasitengona</taxon>
        <taxon>Trombidioidea</taxon>
        <taxon>Trombidiidae</taxon>
        <taxon>Dinothrombium</taxon>
    </lineage>
</organism>
<dbReference type="FunFam" id="2.40.10.10:FF:000082">
    <property type="entry name" value="Plasma kallikrein"/>
    <property type="match status" value="1"/>
</dbReference>
<dbReference type="InterPro" id="IPR001314">
    <property type="entry name" value="Peptidase_S1A"/>
</dbReference>
<dbReference type="InterPro" id="IPR009003">
    <property type="entry name" value="Peptidase_S1_PA"/>
</dbReference>
<dbReference type="Proteomes" id="UP000285301">
    <property type="component" value="Unassembled WGS sequence"/>
</dbReference>
<dbReference type="Pfam" id="PF00089">
    <property type="entry name" value="Trypsin"/>
    <property type="match status" value="1"/>
</dbReference>
<dbReference type="STRING" id="1965070.A0A3S3PQ93"/>
<dbReference type="SUPFAM" id="SSF50494">
    <property type="entry name" value="Trypsin-like serine proteases"/>
    <property type="match status" value="1"/>
</dbReference>
<feature type="non-terminal residue" evidence="2">
    <location>
        <position position="1"/>
    </location>
</feature>
<feature type="domain" description="Peptidase S1" evidence="1">
    <location>
        <begin position="488"/>
        <end position="728"/>
    </location>
</feature>
<dbReference type="PANTHER" id="PTHR24258:SF140">
    <property type="entry name" value="BCDNA.GH08420-RELATED"/>
    <property type="match status" value="1"/>
</dbReference>
<sequence length="732" mass="78507">IWGTLTHSEKTSTCPGECIHAITSIFCDHVLEEVTCGPNYLRCCVPSDLSYGTPVETSPPLGDEEENISNATSSSALKLLTTANATQSISSTFISSTETPGTQTSQASTQTTPLFIDNISSTSAISIHCPGVCVKIQYARYCGNIMSNGRCVNEGEACCLQSEIDSTNNTKHVFAAFNNQTENGKKAENIESNDEIKFTKNEISTESNILESSTNSLPNCEGTCVTPIFSLLCDRIDDTKYCPNEGSCCVETEDSTIASTSTTTTLAPTPTPCAGRCIPIILSGVCVRPAELIFKTSTCMSGTVCCQTASSAQNEARPEHISIKPTGPSKHATPPSLVFIPQPFPPPPPLPNIPQHASNSKIPPNVHVFQRPKIPSNFPVQSPTSLLSSYPTPTPINANRPPQETFEKVKISSSDAPKDVSTETNPVIQPTPGGPPFCPGLCISPLIRFTCFGGNAIYPKFQCTKQGQHLHPYICGVKGTHRRQSPRIVGGLDALPGEWCWQVALINSQNQYLCGGALIGAQWVLTAAHCITSLVRNAEPIYIRVGDYDLTAKYTSPRAQTLKVSTTYIHHNHNTQTLDNDIALLKMEFPVELSESICLVCLPARGTNAKAGKKCTVTGYGYTSESGPIALKVREAEVPIVDDQECSVKINVVTEKLFILPTSSFCAGGEAGNDACQGDGGGPLVCEVDGYYELTGLVSWGFGCGRQNVPGVYVKVSNFIGWINQIISVNNQ</sequence>
<proteinExistence type="predicted"/>
<evidence type="ECO:0000313" key="2">
    <source>
        <dbReference type="EMBL" id="RWS17092.1"/>
    </source>
</evidence>
<evidence type="ECO:0000259" key="1">
    <source>
        <dbReference type="PROSITE" id="PS50240"/>
    </source>
</evidence>
<keyword evidence="3" id="KW-1185">Reference proteome</keyword>
<gene>
    <name evidence="2" type="ORF">B4U79_05994</name>
</gene>
<dbReference type="GO" id="GO:0006508">
    <property type="term" value="P:proteolysis"/>
    <property type="evidence" value="ECO:0007669"/>
    <property type="project" value="InterPro"/>
</dbReference>
<dbReference type="Pfam" id="PF18398">
    <property type="entry name" value="CLIP_SPH_mas"/>
    <property type="match status" value="4"/>
</dbReference>
<dbReference type="EMBL" id="NCKU01000120">
    <property type="protein sequence ID" value="RWS17092.1"/>
    <property type="molecule type" value="Genomic_DNA"/>
</dbReference>
<dbReference type="InterPro" id="IPR040479">
    <property type="entry name" value="CLIP_SPH_mas"/>
</dbReference>
<dbReference type="PROSITE" id="PS50240">
    <property type="entry name" value="TRYPSIN_DOM"/>
    <property type="match status" value="1"/>
</dbReference>
<dbReference type="CDD" id="cd00190">
    <property type="entry name" value="Tryp_SPc"/>
    <property type="match status" value="1"/>
</dbReference>
<dbReference type="GO" id="GO:0004252">
    <property type="term" value="F:serine-type endopeptidase activity"/>
    <property type="evidence" value="ECO:0007669"/>
    <property type="project" value="InterPro"/>
</dbReference>